<protein>
    <submittedName>
        <fullName evidence="1">Arylsulfatase</fullName>
        <ecNumber evidence="1">3.1.6.1</ecNumber>
    </submittedName>
</protein>
<proteinExistence type="predicted"/>
<dbReference type="AlphaFoldDB" id="A0ABC8AQR0"/>
<gene>
    <name evidence="1" type="primary">aslA</name>
    <name evidence="1" type="ORF">NS506_02170</name>
</gene>
<keyword evidence="1" id="KW-0378">Hydrolase</keyword>
<organism evidence="1 2">
    <name type="scientific">Nocardia seriolae</name>
    <dbReference type="NCBI Taxonomy" id="37332"/>
    <lineage>
        <taxon>Bacteria</taxon>
        <taxon>Bacillati</taxon>
        <taxon>Actinomycetota</taxon>
        <taxon>Actinomycetes</taxon>
        <taxon>Mycobacteriales</taxon>
        <taxon>Nocardiaceae</taxon>
        <taxon>Nocardia</taxon>
    </lineage>
</organism>
<evidence type="ECO:0000313" key="1">
    <source>
        <dbReference type="EMBL" id="APA96237.1"/>
    </source>
</evidence>
<evidence type="ECO:0000313" key="2">
    <source>
        <dbReference type="Proteomes" id="UP000180166"/>
    </source>
</evidence>
<dbReference type="GO" id="GO:0004065">
    <property type="term" value="F:arylsulfatase activity"/>
    <property type="evidence" value="ECO:0007669"/>
    <property type="project" value="UniProtKB-EC"/>
</dbReference>
<name>A0ABC8AQR0_9NOCA</name>
<dbReference type="KEGG" id="nsr:NS506_02170"/>
<sequence length="158" mass="17142">MYSSRGFRNTAVTGPVSTIPPPRSTGYLLYVENGRLIFGYNAYGRYTTVDAGEIPSGSRLFTVSATVAPHLRWDFGLGIDGVRAAALPNQVQLVGMSPWTGISVGLDARGPVSWDLRDRRGVFRYTGDLRSVTYRPGAVGVSEETRQALDSEAELIAQ</sequence>
<dbReference type="EC" id="3.1.6.1" evidence="1"/>
<accession>A0ABC8AQR0</accession>
<dbReference type="EMBL" id="CP017839">
    <property type="protein sequence ID" value="APA96237.1"/>
    <property type="molecule type" value="Genomic_DNA"/>
</dbReference>
<dbReference type="Proteomes" id="UP000180166">
    <property type="component" value="Chromosome"/>
</dbReference>
<reference evidence="1 2" key="1">
    <citation type="submission" date="2016-10" db="EMBL/GenBank/DDBJ databases">
        <title>Genome sequence of Nocardia seriolae strain EM150506, isolated from Anguila japonica.</title>
        <authorList>
            <person name="Han H.-J."/>
        </authorList>
    </citation>
    <scope>NUCLEOTIDE SEQUENCE [LARGE SCALE GENOMIC DNA]</scope>
    <source>
        <strain evidence="1 2">EM150506</strain>
    </source>
</reference>